<dbReference type="SUPFAM" id="SSF46955">
    <property type="entry name" value="Putative DNA-binding domain"/>
    <property type="match status" value="1"/>
</dbReference>
<comment type="caution">
    <text evidence="4">The sequence shown here is derived from an EMBL/GenBank/DDBJ whole genome shotgun (WGS) entry which is preliminary data.</text>
</comment>
<evidence type="ECO:0000256" key="1">
    <source>
        <dbReference type="ARBA" id="ARBA00023125"/>
    </source>
</evidence>
<dbReference type="PANTHER" id="PTHR30204:SF15">
    <property type="entry name" value="BLL5018 PROTEIN"/>
    <property type="match status" value="1"/>
</dbReference>
<sequence length="138" mass="15170">MTSFDDGKDERALRTIGEVGEALGIKAHVLRYWEGQFPQLQPMKRSGGRRYYRPEDIALVEEIDRLVNREGYTLRGAKAALAAADKPAAEAVDAPGAKPAPDRSQSAPRMDADSQRGRPEAIARLRRIRATLVDALDG</sequence>
<evidence type="ECO:0000313" key="5">
    <source>
        <dbReference type="Proteomes" id="UP001142648"/>
    </source>
</evidence>
<feature type="region of interest" description="Disordered" evidence="2">
    <location>
        <begin position="85"/>
        <end position="120"/>
    </location>
</feature>
<dbReference type="GO" id="GO:0003677">
    <property type="term" value="F:DNA binding"/>
    <property type="evidence" value="ECO:0007669"/>
    <property type="project" value="UniProtKB-KW"/>
</dbReference>
<dbReference type="RefSeq" id="WP_259961140.1">
    <property type="nucleotide sequence ID" value="NZ_JAOAMV010000002.1"/>
</dbReference>
<dbReference type="CDD" id="cd04765">
    <property type="entry name" value="HTH_MlrA-like_sg2"/>
    <property type="match status" value="1"/>
</dbReference>
<dbReference type="EMBL" id="JAOAMV010000002">
    <property type="protein sequence ID" value="MCT2558330.1"/>
    <property type="molecule type" value="Genomic_DNA"/>
</dbReference>
<dbReference type="InterPro" id="IPR009061">
    <property type="entry name" value="DNA-bd_dom_put_sf"/>
</dbReference>
<dbReference type="SMART" id="SM00422">
    <property type="entry name" value="HTH_MERR"/>
    <property type="match status" value="1"/>
</dbReference>
<dbReference type="PROSITE" id="PS50937">
    <property type="entry name" value="HTH_MERR_2"/>
    <property type="match status" value="1"/>
</dbReference>
<evidence type="ECO:0000259" key="3">
    <source>
        <dbReference type="PROSITE" id="PS50937"/>
    </source>
</evidence>
<evidence type="ECO:0000256" key="2">
    <source>
        <dbReference type="SAM" id="MobiDB-lite"/>
    </source>
</evidence>
<gene>
    <name evidence="4" type="ORF">N0B51_04990</name>
</gene>
<keyword evidence="5" id="KW-1185">Reference proteome</keyword>
<dbReference type="Gene3D" id="1.10.1660.10">
    <property type="match status" value="1"/>
</dbReference>
<feature type="compositionally biased region" description="Low complexity" evidence="2">
    <location>
        <begin position="85"/>
        <end position="95"/>
    </location>
</feature>
<dbReference type="GO" id="GO:0003700">
    <property type="term" value="F:DNA-binding transcription factor activity"/>
    <property type="evidence" value="ECO:0007669"/>
    <property type="project" value="InterPro"/>
</dbReference>
<keyword evidence="1" id="KW-0238">DNA-binding</keyword>
<name>A0A9X3A8Y5_9SPHN</name>
<dbReference type="InterPro" id="IPR000551">
    <property type="entry name" value="MerR-type_HTH_dom"/>
</dbReference>
<protein>
    <submittedName>
        <fullName evidence="4">MerR family transcriptional regulator</fullName>
    </submittedName>
</protein>
<reference evidence="4" key="1">
    <citation type="submission" date="2022-09" db="EMBL/GenBank/DDBJ databases">
        <title>The genome sequence of Tsuneonella sp. YG55.</title>
        <authorList>
            <person name="Liu Y."/>
        </authorList>
    </citation>
    <scope>NUCLEOTIDE SEQUENCE</scope>
    <source>
        <strain evidence="4">YG55</strain>
    </source>
</reference>
<dbReference type="PANTHER" id="PTHR30204">
    <property type="entry name" value="REDOX-CYCLING DRUG-SENSING TRANSCRIPTIONAL ACTIVATOR SOXR"/>
    <property type="match status" value="1"/>
</dbReference>
<accession>A0A9X3A8Y5</accession>
<feature type="domain" description="HTH merR-type" evidence="3">
    <location>
        <begin position="15"/>
        <end position="83"/>
    </location>
</feature>
<dbReference type="Pfam" id="PF13411">
    <property type="entry name" value="MerR_1"/>
    <property type="match status" value="1"/>
</dbReference>
<dbReference type="InterPro" id="IPR047057">
    <property type="entry name" value="MerR_fam"/>
</dbReference>
<organism evidence="4 5">
    <name type="scientific">Tsuneonella litorea</name>
    <dbReference type="NCBI Taxonomy" id="2976475"/>
    <lineage>
        <taxon>Bacteria</taxon>
        <taxon>Pseudomonadati</taxon>
        <taxon>Pseudomonadota</taxon>
        <taxon>Alphaproteobacteria</taxon>
        <taxon>Sphingomonadales</taxon>
        <taxon>Erythrobacteraceae</taxon>
        <taxon>Tsuneonella</taxon>
    </lineage>
</organism>
<feature type="compositionally biased region" description="Basic and acidic residues" evidence="2">
    <location>
        <begin position="110"/>
        <end position="120"/>
    </location>
</feature>
<proteinExistence type="predicted"/>
<evidence type="ECO:0000313" key="4">
    <source>
        <dbReference type="EMBL" id="MCT2558330.1"/>
    </source>
</evidence>
<dbReference type="AlphaFoldDB" id="A0A9X3A8Y5"/>
<dbReference type="Proteomes" id="UP001142648">
    <property type="component" value="Unassembled WGS sequence"/>
</dbReference>